<dbReference type="KEGG" id="vg:23681307"/>
<keyword evidence="3" id="KW-1185">Reference proteome</keyword>
<organism evidence="2 3">
    <name type="scientific">Paracoccus phage vB_PmaS-R3</name>
    <dbReference type="NCBI Taxonomy" id="2494563"/>
    <lineage>
        <taxon>Viruses</taxon>
        <taxon>Duplodnaviria</taxon>
        <taxon>Heunggongvirae</taxon>
        <taxon>Uroviricota</taxon>
        <taxon>Caudoviricetes</taxon>
        <taxon>Zhuquevirus</taxon>
        <taxon>Zhuquevirus R3</taxon>
    </lineage>
</organism>
<evidence type="ECO:0000313" key="2">
    <source>
        <dbReference type="EMBL" id="AJD83147.1"/>
    </source>
</evidence>
<sequence length="122" mass="13027">MDGMKGTDTMPTPKEKTPKTRKEILTAKATAKGIPLDSDETIADLEAKLKAHEGGWPAKAAPEGKTAFRVHYRTSLNAAKAHHDCHADDVGGAHESCRAAVAEAHGEDVRVFIDKVKVRSGA</sequence>
<name>A0A0B5A0D1_9CAUD</name>
<feature type="region of interest" description="Disordered" evidence="1">
    <location>
        <begin position="1"/>
        <end position="21"/>
    </location>
</feature>
<dbReference type="GeneID" id="23681307"/>
<evidence type="ECO:0000313" key="3">
    <source>
        <dbReference type="Proteomes" id="UP000031732"/>
    </source>
</evidence>
<evidence type="ECO:0000256" key="1">
    <source>
        <dbReference type="SAM" id="MobiDB-lite"/>
    </source>
</evidence>
<accession>A0A0B5A0D1</accession>
<reference evidence="3" key="1">
    <citation type="submission" date="2014-11" db="EMBL/GenBank/DDBJ databases">
        <title>Complete genome sequence of Paracoccus marcusii phage vB_PmaS_IMEP1 isolated from the South China Sea.</title>
        <authorList>
            <person name="Xu Y."/>
            <person name="Zhang R."/>
            <person name="Jiao N."/>
        </authorList>
    </citation>
    <scope>NUCLEOTIDE SEQUENCE [LARGE SCALE GENOMIC DNA]</scope>
</reference>
<dbReference type="EMBL" id="KP162168">
    <property type="protein sequence ID" value="AJD83147.1"/>
    <property type="molecule type" value="Genomic_DNA"/>
</dbReference>
<reference evidence="2 3" key="2">
    <citation type="journal article" date="2015" name="Stand. Genomic Sci.">
        <title>Complete genome sequence of Paracoccus marcusii phage vB_PmaS-R3 isolated from the South China Sea.</title>
        <authorList>
            <person name="Xu Y."/>
            <person name="Zhang R."/>
            <person name="Jiao N."/>
        </authorList>
    </citation>
    <scope>NUCLEOTIDE SEQUENCE [LARGE SCALE GENOMIC DNA]</scope>
</reference>
<dbReference type="Proteomes" id="UP000031732">
    <property type="component" value="Genome"/>
</dbReference>
<proteinExistence type="predicted"/>
<protein>
    <submittedName>
        <fullName evidence="2">Uncharacterized protein</fullName>
    </submittedName>
</protein>
<dbReference type="RefSeq" id="YP_009126413.1">
    <property type="nucleotide sequence ID" value="NC_026608.1"/>
</dbReference>